<accession>A0A846RWZ9</accession>
<dbReference type="GO" id="GO:0016747">
    <property type="term" value="F:acyltransferase activity, transferring groups other than amino-acyl groups"/>
    <property type="evidence" value="ECO:0007669"/>
    <property type="project" value="InterPro"/>
</dbReference>
<feature type="domain" description="N-acetyltransferase" evidence="3">
    <location>
        <begin position="27"/>
        <end position="199"/>
    </location>
</feature>
<dbReference type="EMBL" id="JAATJN010000001">
    <property type="protein sequence ID" value="NJC58329.1"/>
    <property type="molecule type" value="Genomic_DNA"/>
</dbReference>
<keyword evidence="2" id="KW-0012">Acyltransferase</keyword>
<dbReference type="Proteomes" id="UP000576792">
    <property type="component" value="Unassembled WGS sequence"/>
</dbReference>
<dbReference type="SUPFAM" id="SSF55729">
    <property type="entry name" value="Acyl-CoA N-acyltransferases (Nat)"/>
    <property type="match status" value="1"/>
</dbReference>
<protein>
    <submittedName>
        <fullName evidence="4">GNAT superfamily N-acetyltransferase</fullName>
    </submittedName>
</protein>
<dbReference type="CDD" id="cd04301">
    <property type="entry name" value="NAT_SF"/>
    <property type="match status" value="1"/>
</dbReference>
<dbReference type="RefSeq" id="WP_167952027.1">
    <property type="nucleotide sequence ID" value="NZ_BAAAPQ010000008.1"/>
</dbReference>
<evidence type="ECO:0000313" key="4">
    <source>
        <dbReference type="EMBL" id="NJC58329.1"/>
    </source>
</evidence>
<organism evidence="4 5">
    <name type="scientific">Brevibacterium marinum</name>
    <dbReference type="NCBI Taxonomy" id="418643"/>
    <lineage>
        <taxon>Bacteria</taxon>
        <taxon>Bacillati</taxon>
        <taxon>Actinomycetota</taxon>
        <taxon>Actinomycetes</taxon>
        <taxon>Micrococcales</taxon>
        <taxon>Brevibacteriaceae</taxon>
        <taxon>Brevibacterium</taxon>
    </lineage>
</organism>
<keyword evidence="1 4" id="KW-0808">Transferase</keyword>
<dbReference type="AlphaFoldDB" id="A0A846RWZ9"/>
<sequence>MTEFRVRPARVCDAARIAEVHIAAWRAAYRGIMTDDVLDSLDLERQSAAWSTNLGDEQSPMSSLVAVRAGPHEATADTHEATAGTDEATADPRIIGFGGVCPPRDVAEVLDRLPDTSGLGQLASINLHPDVFGTGAGAVLLHALEDELRELGFTRAYLMVAEGNERAMRFYAKHGWHRTEITHVFDGVTPAVPERLFTIDLG</sequence>
<evidence type="ECO:0000259" key="3">
    <source>
        <dbReference type="PROSITE" id="PS51186"/>
    </source>
</evidence>
<dbReference type="PROSITE" id="PS51186">
    <property type="entry name" value="GNAT"/>
    <property type="match status" value="1"/>
</dbReference>
<evidence type="ECO:0000256" key="1">
    <source>
        <dbReference type="ARBA" id="ARBA00022679"/>
    </source>
</evidence>
<evidence type="ECO:0000256" key="2">
    <source>
        <dbReference type="ARBA" id="ARBA00023315"/>
    </source>
</evidence>
<gene>
    <name evidence="4" type="ORF">BKA07_003364</name>
</gene>
<dbReference type="InterPro" id="IPR000182">
    <property type="entry name" value="GNAT_dom"/>
</dbReference>
<dbReference type="InterPro" id="IPR016181">
    <property type="entry name" value="Acyl_CoA_acyltransferase"/>
</dbReference>
<comment type="caution">
    <text evidence="4">The sequence shown here is derived from an EMBL/GenBank/DDBJ whole genome shotgun (WGS) entry which is preliminary data.</text>
</comment>
<dbReference type="Pfam" id="PF00583">
    <property type="entry name" value="Acetyltransf_1"/>
    <property type="match status" value="1"/>
</dbReference>
<dbReference type="InterPro" id="IPR050832">
    <property type="entry name" value="Bact_Acetyltransf"/>
</dbReference>
<dbReference type="PANTHER" id="PTHR43877">
    <property type="entry name" value="AMINOALKYLPHOSPHONATE N-ACETYLTRANSFERASE-RELATED-RELATED"/>
    <property type="match status" value="1"/>
</dbReference>
<proteinExistence type="predicted"/>
<dbReference type="Gene3D" id="3.40.630.30">
    <property type="match status" value="1"/>
</dbReference>
<keyword evidence="5" id="KW-1185">Reference proteome</keyword>
<evidence type="ECO:0000313" key="5">
    <source>
        <dbReference type="Proteomes" id="UP000576792"/>
    </source>
</evidence>
<reference evidence="4 5" key="1">
    <citation type="submission" date="2020-03" db="EMBL/GenBank/DDBJ databases">
        <title>Sequencing the genomes of 1000 actinobacteria strains.</title>
        <authorList>
            <person name="Klenk H.-P."/>
        </authorList>
    </citation>
    <scope>NUCLEOTIDE SEQUENCE [LARGE SCALE GENOMIC DNA]</scope>
    <source>
        <strain evidence="4 5">DSM 18964</strain>
    </source>
</reference>
<name>A0A846RWZ9_9MICO</name>